<evidence type="ECO:0000313" key="3">
    <source>
        <dbReference type="Proteomes" id="UP000626092"/>
    </source>
</evidence>
<evidence type="ECO:0000259" key="1">
    <source>
        <dbReference type="SMART" id="SM00256"/>
    </source>
</evidence>
<sequence length="227" mass="25775">MCNKKRTLRCCSGNTHGIRNEGYLPREIWVDILTRLPAKMVGQCKCICKHWRALIEEPSFVELHHFRSESRPGGCYLLISSCTRNKKDTIFFSTDYEGGLAQHSFSYSVSGSKRGSGEMELSHSECEIFTLGSLSWRKIDIVPPASHFEFGGDGICLGGVLPWRNFSLESFRTVHDEVLVTFDVKDERFGLISLPGDPPACLVCLNLEAIWLLVRKSQKMKWRSFGY</sequence>
<protein>
    <recommendedName>
        <fullName evidence="1">F-box domain-containing protein</fullName>
    </recommendedName>
</protein>
<reference evidence="2" key="1">
    <citation type="submission" date="2019-11" db="EMBL/GenBank/DDBJ databases">
        <authorList>
            <person name="Liu Y."/>
            <person name="Hou J."/>
            <person name="Li T.-Q."/>
            <person name="Guan C.-H."/>
            <person name="Wu X."/>
            <person name="Wu H.-Z."/>
            <person name="Ling F."/>
            <person name="Zhang R."/>
            <person name="Shi X.-G."/>
            <person name="Ren J.-P."/>
            <person name="Chen E.-F."/>
            <person name="Sun J.-M."/>
        </authorList>
    </citation>
    <scope>NUCLEOTIDE SEQUENCE</scope>
    <source>
        <strain evidence="2">Adult_tree_wgs_1</strain>
        <tissue evidence="2">Leaves</tissue>
    </source>
</reference>
<dbReference type="PANTHER" id="PTHR31111">
    <property type="entry name" value="BNAA05G37150D PROTEIN-RELATED"/>
    <property type="match status" value="1"/>
</dbReference>
<dbReference type="EMBL" id="WJXA01000003">
    <property type="protein sequence ID" value="KAF7147245.1"/>
    <property type="molecule type" value="Genomic_DNA"/>
</dbReference>
<dbReference type="InterPro" id="IPR013187">
    <property type="entry name" value="F-box-assoc_dom_typ3"/>
</dbReference>
<feature type="domain" description="F-box" evidence="1">
    <location>
        <begin position="24"/>
        <end position="64"/>
    </location>
</feature>
<dbReference type="Proteomes" id="UP000626092">
    <property type="component" value="Unassembled WGS sequence"/>
</dbReference>
<keyword evidence="3" id="KW-1185">Reference proteome</keyword>
<organism evidence="2 3">
    <name type="scientific">Rhododendron simsii</name>
    <name type="common">Sims's rhododendron</name>
    <dbReference type="NCBI Taxonomy" id="118357"/>
    <lineage>
        <taxon>Eukaryota</taxon>
        <taxon>Viridiplantae</taxon>
        <taxon>Streptophyta</taxon>
        <taxon>Embryophyta</taxon>
        <taxon>Tracheophyta</taxon>
        <taxon>Spermatophyta</taxon>
        <taxon>Magnoliopsida</taxon>
        <taxon>eudicotyledons</taxon>
        <taxon>Gunneridae</taxon>
        <taxon>Pentapetalae</taxon>
        <taxon>asterids</taxon>
        <taxon>Ericales</taxon>
        <taxon>Ericaceae</taxon>
        <taxon>Ericoideae</taxon>
        <taxon>Rhodoreae</taxon>
        <taxon>Rhododendron</taxon>
    </lineage>
</organism>
<name>A0A834H7Q3_RHOSS</name>
<dbReference type="Gene3D" id="1.20.1280.50">
    <property type="match status" value="1"/>
</dbReference>
<proteinExistence type="predicted"/>
<gene>
    <name evidence="2" type="ORF">RHSIM_Rhsim03G0072200</name>
</gene>
<dbReference type="SMART" id="SM00256">
    <property type="entry name" value="FBOX"/>
    <property type="match status" value="1"/>
</dbReference>
<accession>A0A834H7Q3</accession>
<dbReference type="PANTHER" id="PTHR31111:SF136">
    <property type="entry name" value="F-BOX ASSOCIATED DOMAIN-CONTAINING PROTEIN"/>
    <property type="match status" value="1"/>
</dbReference>
<dbReference type="Pfam" id="PF08268">
    <property type="entry name" value="FBA_3"/>
    <property type="match status" value="1"/>
</dbReference>
<dbReference type="CDD" id="cd22157">
    <property type="entry name" value="F-box_AtFBW1-like"/>
    <property type="match status" value="1"/>
</dbReference>
<dbReference type="SUPFAM" id="SSF81383">
    <property type="entry name" value="F-box domain"/>
    <property type="match status" value="1"/>
</dbReference>
<dbReference type="AlphaFoldDB" id="A0A834H7Q3"/>
<dbReference type="InterPro" id="IPR036047">
    <property type="entry name" value="F-box-like_dom_sf"/>
</dbReference>
<evidence type="ECO:0000313" key="2">
    <source>
        <dbReference type="EMBL" id="KAF7147245.1"/>
    </source>
</evidence>
<dbReference type="InterPro" id="IPR001810">
    <property type="entry name" value="F-box_dom"/>
</dbReference>
<dbReference type="OrthoDB" id="1845982at2759"/>
<comment type="caution">
    <text evidence="2">The sequence shown here is derived from an EMBL/GenBank/DDBJ whole genome shotgun (WGS) entry which is preliminary data.</text>
</comment>
<dbReference type="Pfam" id="PF12937">
    <property type="entry name" value="F-box-like"/>
    <property type="match status" value="1"/>
</dbReference>